<dbReference type="PANTHER" id="PTHR46401:SF8">
    <property type="entry name" value="BLL6006 PROTEIN"/>
    <property type="match status" value="1"/>
</dbReference>
<gene>
    <name evidence="2" type="ORF">CGS55_07645</name>
</gene>
<dbReference type="NCBIfam" id="NF046071">
    <property type="entry name" value="B1-4RhmsylTfaseCps2T"/>
    <property type="match status" value="1"/>
</dbReference>
<dbReference type="SUPFAM" id="SSF53756">
    <property type="entry name" value="UDP-Glycosyltransferase/glycogen phosphorylase"/>
    <property type="match status" value="1"/>
</dbReference>
<dbReference type="Pfam" id="PF09314">
    <property type="entry name" value="DUF1972"/>
    <property type="match status" value="1"/>
</dbReference>
<protein>
    <submittedName>
        <fullName evidence="2">Glycosyl transferase</fullName>
    </submittedName>
</protein>
<reference evidence="2 3" key="1">
    <citation type="journal article" date="2017" name="Front. Microbiol.">
        <title>New Insights into the Diversity of the Genus Faecalibacterium.</title>
        <authorList>
            <person name="Benevides L."/>
            <person name="Burman S."/>
            <person name="Martin R."/>
            <person name="Robert V."/>
            <person name="Thomas M."/>
            <person name="Miquel S."/>
            <person name="Chain F."/>
            <person name="Sokol H."/>
            <person name="Bermudez-Humaran L.G."/>
            <person name="Morrison M."/>
            <person name="Langella P."/>
            <person name="Azevedo V.A."/>
            <person name="Chatel J.M."/>
            <person name="Soares S."/>
        </authorList>
    </citation>
    <scope>NUCLEOTIDE SEQUENCE [LARGE SCALE GENOMIC DNA]</scope>
    <source>
        <strain evidence="2 3">CNCM I 4546</strain>
    </source>
</reference>
<accession>A0A2A7A0F8</accession>
<dbReference type="EMBL" id="NMTV01000045">
    <property type="protein sequence ID" value="PDX72641.1"/>
    <property type="molecule type" value="Genomic_DNA"/>
</dbReference>
<dbReference type="Gene3D" id="3.40.50.2000">
    <property type="entry name" value="Glycogen Phosphorylase B"/>
    <property type="match status" value="2"/>
</dbReference>
<dbReference type="AlphaFoldDB" id="A0A2A7A0F8"/>
<feature type="domain" description="DUF1972" evidence="1">
    <location>
        <begin position="1"/>
        <end position="184"/>
    </location>
</feature>
<keyword evidence="2" id="KW-0808">Transferase</keyword>
<evidence type="ECO:0000259" key="1">
    <source>
        <dbReference type="Pfam" id="PF09314"/>
    </source>
</evidence>
<evidence type="ECO:0000313" key="2">
    <source>
        <dbReference type="EMBL" id="PDX72641.1"/>
    </source>
</evidence>
<proteinExistence type="predicted"/>
<organism evidence="2 3">
    <name type="scientific">Faecalibacterium prausnitzii</name>
    <dbReference type="NCBI Taxonomy" id="853"/>
    <lineage>
        <taxon>Bacteria</taxon>
        <taxon>Bacillati</taxon>
        <taxon>Bacillota</taxon>
        <taxon>Clostridia</taxon>
        <taxon>Eubacteriales</taxon>
        <taxon>Oscillospiraceae</taxon>
        <taxon>Faecalibacterium</taxon>
    </lineage>
</organism>
<dbReference type="RefSeq" id="WP_097783143.1">
    <property type="nucleotide sequence ID" value="NZ_NMTV01000045.1"/>
</dbReference>
<sequence length="382" mass="43772">MTHVFIVGSKGIPAQYGGFETFVENLTASKQSKELKYHVSCMNNDEKHFEHNDADCFNVRVPLPGAPGRIFHVGLVLNQVEEWAKQHPQEKVIVCILGCRIGPLLIPHAKKLHKLGAKVYCNPDGLEWKRSKWSAPAKAFLRYCEKCLVENSDLAICDSVNIEKYIRDTYGNRVKDTTFIAYGAYTDRSQCSEEKLTEWYKQFNVHAGNYYLIVGRFVPENNYETMITEFMRSKTEKDLVIITNVEHNKFYEQLREKTGFEKDKRIKFVGTVYDQDLLKKIREEAYGYLHGHEVGGTNPSLLEALASTRLNLLLGVGFNKEVGEDSALYWSKEPGNLATLLEKADTLDADTIEQLDKKSTARVQNAYSWKKIVQEYESVFLR</sequence>
<dbReference type="GO" id="GO:0016757">
    <property type="term" value="F:glycosyltransferase activity"/>
    <property type="evidence" value="ECO:0007669"/>
    <property type="project" value="TreeGrafter"/>
</dbReference>
<dbReference type="Proteomes" id="UP000219901">
    <property type="component" value="Unassembled WGS sequence"/>
</dbReference>
<evidence type="ECO:0000313" key="3">
    <source>
        <dbReference type="Proteomes" id="UP000219901"/>
    </source>
</evidence>
<comment type="caution">
    <text evidence="2">The sequence shown here is derived from an EMBL/GenBank/DDBJ whole genome shotgun (WGS) entry which is preliminary data.</text>
</comment>
<name>A0A2A7A0F8_9FIRM</name>
<dbReference type="InterPro" id="IPR015393">
    <property type="entry name" value="DUF1972"/>
</dbReference>
<dbReference type="PANTHER" id="PTHR46401">
    <property type="entry name" value="GLYCOSYLTRANSFERASE WBBK-RELATED"/>
    <property type="match status" value="1"/>
</dbReference>